<name>A0A3R7A3F8_APHAT</name>
<evidence type="ECO:0000313" key="2">
    <source>
        <dbReference type="EMBL" id="RHY84949.1"/>
    </source>
</evidence>
<gene>
    <name evidence="2" type="ORF">DYB35_014041</name>
</gene>
<organism evidence="2 3">
    <name type="scientific">Aphanomyces astaci</name>
    <name type="common">Crayfish plague agent</name>
    <dbReference type="NCBI Taxonomy" id="112090"/>
    <lineage>
        <taxon>Eukaryota</taxon>
        <taxon>Sar</taxon>
        <taxon>Stramenopiles</taxon>
        <taxon>Oomycota</taxon>
        <taxon>Saprolegniomycetes</taxon>
        <taxon>Saprolegniales</taxon>
        <taxon>Verrucalvaceae</taxon>
        <taxon>Aphanomyces</taxon>
    </lineage>
</organism>
<evidence type="ECO:0000313" key="3">
    <source>
        <dbReference type="Proteomes" id="UP000285712"/>
    </source>
</evidence>
<dbReference type="AlphaFoldDB" id="A0A3R7A3F8"/>
<proteinExistence type="predicted"/>
<protein>
    <recommendedName>
        <fullName evidence="1">DDE-1 domain-containing protein</fullName>
    </recommendedName>
</protein>
<dbReference type="Pfam" id="PF03184">
    <property type="entry name" value="DDE_1"/>
    <property type="match status" value="1"/>
</dbReference>
<reference evidence="2 3" key="1">
    <citation type="submission" date="2018-08" db="EMBL/GenBank/DDBJ databases">
        <title>Aphanomyces genome sequencing and annotation.</title>
        <authorList>
            <person name="Minardi D."/>
            <person name="Oidtmann B."/>
            <person name="Van Der Giezen M."/>
            <person name="Studholme D.J."/>
        </authorList>
    </citation>
    <scope>NUCLEOTIDE SEQUENCE [LARGE SCALE GENOMIC DNA]</scope>
    <source>
        <strain evidence="2 3">Sv</strain>
    </source>
</reference>
<dbReference type="InterPro" id="IPR004875">
    <property type="entry name" value="DDE_SF_endonuclease_dom"/>
</dbReference>
<dbReference type="EMBL" id="QUTG01005821">
    <property type="protein sequence ID" value="RHY84949.1"/>
    <property type="molecule type" value="Genomic_DNA"/>
</dbReference>
<sequence>MTRPSCPTSKVRRRAIATRVTVVRYRSYLTLTYLCTHMKDLRRQELAVTSADMMQFLRLDHMAWIENYMATRKTGYLSLLRLLQHFANRHGFSKPRICRQKSPKMTAKPRGLLLARSSTRSTRMSTGDVSTMRMKPGCTMCPSTIWAIRGGGSYVANSESHSYRMTAFLTVRGDGFKLPILMVIRGEVGGGIETNEFDDYPAGHHYAMQKKAWMNGSVWKYYLREVLSQSIENLSILLVDNFDSH</sequence>
<dbReference type="Proteomes" id="UP000285712">
    <property type="component" value="Unassembled WGS sequence"/>
</dbReference>
<feature type="non-terminal residue" evidence="2">
    <location>
        <position position="245"/>
    </location>
</feature>
<comment type="caution">
    <text evidence="2">The sequence shown here is derived from an EMBL/GenBank/DDBJ whole genome shotgun (WGS) entry which is preliminary data.</text>
</comment>
<accession>A0A3R7A3F8</accession>
<evidence type="ECO:0000259" key="1">
    <source>
        <dbReference type="Pfam" id="PF03184"/>
    </source>
</evidence>
<feature type="domain" description="DDE-1" evidence="1">
    <location>
        <begin position="164"/>
        <end position="245"/>
    </location>
</feature>
<dbReference type="GO" id="GO:0003676">
    <property type="term" value="F:nucleic acid binding"/>
    <property type="evidence" value="ECO:0007669"/>
    <property type="project" value="InterPro"/>
</dbReference>